<evidence type="ECO:0000313" key="6">
    <source>
        <dbReference type="EnsemblMetazoa" id="XP_030828127"/>
    </source>
</evidence>
<evidence type="ECO:0000259" key="5">
    <source>
        <dbReference type="PROSITE" id="PS51212"/>
    </source>
</evidence>
<protein>
    <recommendedName>
        <fullName evidence="5">WSC domain-containing protein</fullName>
    </recommendedName>
</protein>
<accession>A0A7M7MZX9</accession>
<keyword evidence="4" id="KW-1133">Transmembrane helix</keyword>
<dbReference type="InterPro" id="IPR027417">
    <property type="entry name" value="P-loop_NTPase"/>
</dbReference>
<feature type="domain" description="WSC" evidence="5">
    <location>
        <begin position="267"/>
        <end position="362"/>
    </location>
</feature>
<dbReference type="EnsemblMetazoa" id="XM_030972267">
    <property type="protein sequence ID" value="XP_030828127"/>
    <property type="gene ID" value="LOC575197"/>
</dbReference>
<reference evidence="6" key="2">
    <citation type="submission" date="2021-01" db="UniProtKB">
        <authorList>
            <consortium name="EnsemblMetazoa"/>
        </authorList>
    </citation>
    <scope>IDENTIFICATION</scope>
</reference>
<feature type="region of interest" description="Disordered" evidence="3">
    <location>
        <begin position="1"/>
        <end position="20"/>
    </location>
</feature>
<dbReference type="PROSITE" id="PS51212">
    <property type="entry name" value="WSC"/>
    <property type="match status" value="2"/>
</dbReference>
<name>A0A7M7MZX9_STRPU</name>
<dbReference type="InterPro" id="IPR000863">
    <property type="entry name" value="Sulfotransferase_dom"/>
</dbReference>
<evidence type="ECO:0000256" key="4">
    <source>
        <dbReference type="SAM" id="Phobius"/>
    </source>
</evidence>
<dbReference type="OrthoDB" id="5985073at2759"/>
<dbReference type="Pfam" id="PF00685">
    <property type="entry name" value="Sulfotransfer_1"/>
    <property type="match status" value="1"/>
</dbReference>
<dbReference type="Gene3D" id="3.40.50.300">
    <property type="entry name" value="P-loop containing nucleotide triphosphate hydrolases"/>
    <property type="match status" value="1"/>
</dbReference>
<dbReference type="InterPro" id="IPR002889">
    <property type="entry name" value="WSC_carb-bd"/>
</dbReference>
<evidence type="ECO:0000256" key="3">
    <source>
        <dbReference type="SAM" id="MobiDB-lite"/>
    </source>
</evidence>
<keyword evidence="2" id="KW-0677">Repeat</keyword>
<evidence type="ECO:0000256" key="1">
    <source>
        <dbReference type="ARBA" id="ARBA00010236"/>
    </source>
</evidence>
<dbReference type="InParanoid" id="A0A7M7MZX9"/>
<dbReference type="Pfam" id="PF01822">
    <property type="entry name" value="WSC"/>
    <property type="match status" value="2"/>
</dbReference>
<evidence type="ECO:0000313" key="7">
    <source>
        <dbReference type="Proteomes" id="UP000007110"/>
    </source>
</evidence>
<dbReference type="FunCoup" id="A0A7M7MZX9">
    <property type="interactions" value="512"/>
</dbReference>
<dbReference type="PANTHER" id="PTHR45964:SF9">
    <property type="entry name" value="SULFOTRANSFERASE"/>
    <property type="match status" value="1"/>
</dbReference>
<dbReference type="InterPro" id="IPR051589">
    <property type="entry name" value="Sialate-O-sulfotransferase"/>
</dbReference>
<dbReference type="GO" id="GO:0008146">
    <property type="term" value="F:sulfotransferase activity"/>
    <property type="evidence" value="ECO:0007669"/>
    <property type="project" value="InterPro"/>
</dbReference>
<dbReference type="SUPFAM" id="SSF52540">
    <property type="entry name" value="P-loop containing nucleoside triphosphate hydrolases"/>
    <property type="match status" value="1"/>
</dbReference>
<keyword evidence="7" id="KW-1185">Reference proteome</keyword>
<sequence>MPRLASSSSSTTTRLSSRTSPFGLPRFPRLRRHPVTIVRTALLIVFIALPAYVFLVLNAPGNGIDVDGGNIQYVVARDSIMPERPVEAPMHLHVRDADLEAGVIQGLRREALQVEQGRDQSSALVTVKKEEKIAPRKWRMYGFVNASYVGCYPDAIQPKKRTLKGAFTTDLRKMTIETCLLYCTKRNFLYAGLQFYSECYCGSNLESEKMNNDSLCNLECSGNKSQICGGAPYLSVYRLKNDPGRAPNVVSQPRPAGQEEGPMKGFRDGYRSCAERPDDYTSFTKFMEESDKMTTSICITICEKQSLPLAALFRGSQCHCGYLTHNYTLRHTVEPSECQEPCAGDSSVFCGGTNYYAIYQTGVEDSRCTNIVMGKERTFPLITLASFPGSGNTWVRYLVERATGIFTGSYYDDGDLYRKGFLGERENWRKGNTIAVKTHRFDEEHISSFDGAILIIRNPYKAIMSEHNRKFGGHTGFANEKHYTQGTEWIDFVAGKSRTWTNTALNILQYSKKILVIHYEDLRNDPFESLNKMVQFLGQPPNEERILCTLSSPDGKFKRRESTRQKLSFDPYTDEMREVLSLYIKSVEMALKLKNQSALPKDYNPHLKL</sequence>
<proteinExistence type="inferred from homology"/>
<feature type="transmembrane region" description="Helical" evidence="4">
    <location>
        <begin position="36"/>
        <end position="57"/>
    </location>
</feature>
<organism evidence="6 7">
    <name type="scientific">Strongylocentrotus purpuratus</name>
    <name type="common">Purple sea urchin</name>
    <dbReference type="NCBI Taxonomy" id="7668"/>
    <lineage>
        <taxon>Eukaryota</taxon>
        <taxon>Metazoa</taxon>
        <taxon>Echinodermata</taxon>
        <taxon>Eleutherozoa</taxon>
        <taxon>Echinozoa</taxon>
        <taxon>Echinoidea</taxon>
        <taxon>Euechinoidea</taxon>
        <taxon>Echinacea</taxon>
        <taxon>Camarodonta</taxon>
        <taxon>Echinidea</taxon>
        <taxon>Strongylocentrotidae</taxon>
        <taxon>Strongylocentrotus</taxon>
    </lineage>
</organism>
<feature type="domain" description="WSC" evidence="5">
    <location>
        <begin position="145"/>
        <end position="240"/>
    </location>
</feature>
<keyword evidence="4" id="KW-0472">Membrane</keyword>
<dbReference type="SMART" id="SM00321">
    <property type="entry name" value="WSC"/>
    <property type="match status" value="2"/>
</dbReference>
<reference evidence="7" key="1">
    <citation type="submission" date="2015-02" db="EMBL/GenBank/DDBJ databases">
        <title>Genome sequencing for Strongylocentrotus purpuratus.</title>
        <authorList>
            <person name="Murali S."/>
            <person name="Liu Y."/>
            <person name="Vee V."/>
            <person name="English A."/>
            <person name="Wang M."/>
            <person name="Skinner E."/>
            <person name="Han Y."/>
            <person name="Muzny D.M."/>
            <person name="Worley K.C."/>
            <person name="Gibbs R.A."/>
        </authorList>
    </citation>
    <scope>NUCLEOTIDE SEQUENCE</scope>
</reference>
<comment type="similarity">
    <text evidence="1">Belongs to the WSCD family.</text>
</comment>
<dbReference type="KEGG" id="spu:575197"/>
<dbReference type="RefSeq" id="XP_030828127.1">
    <property type="nucleotide sequence ID" value="XM_030972267.1"/>
</dbReference>
<dbReference type="PANTHER" id="PTHR45964">
    <property type="entry name" value="WSCD FAMILY MEMBER CG9164"/>
    <property type="match status" value="1"/>
</dbReference>
<dbReference type="Proteomes" id="UP000007110">
    <property type="component" value="Unassembled WGS sequence"/>
</dbReference>
<dbReference type="GeneID" id="575197"/>
<keyword evidence="4" id="KW-0812">Transmembrane</keyword>
<evidence type="ECO:0000256" key="2">
    <source>
        <dbReference type="ARBA" id="ARBA00022737"/>
    </source>
</evidence>
<dbReference type="AlphaFoldDB" id="A0A7M7MZX9"/>